<dbReference type="Gene3D" id="3.40.50.720">
    <property type="entry name" value="NAD(P)-binding Rossmann-like Domain"/>
    <property type="match status" value="1"/>
</dbReference>
<evidence type="ECO:0000256" key="3">
    <source>
        <dbReference type="RuleBase" id="RU000363"/>
    </source>
</evidence>
<evidence type="ECO:0000256" key="2">
    <source>
        <dbReference type="ARBA" id="ARBA00023002"/>
    </source>
</evidence>
<dbReference type="InterPro" id="IPR020904">
    <property type="entry name" value="Sc_DH/Rdtase_CS"/>
</dbReference>
<dbReference type="EMBL" id="SGWW01000001">
    <property type="protein sequence ID" value="RZS59196.1"/>
    <property type="molecule type" value="Genomic_DNA"/>
</dbReference>
<dbReference type="AlphaFoldDB" id="A0A4Q7LW05"/>
<dbReference type="Proteomes" id="UP000293519">
    <property type="component" value="Unassembled WGS sequence"/>
</dbReference>
<dbReference type="PROSITE" id="PS00061">
    <property type="entry name" value="ADH_SHORT"/>
    <property type="match status" value="1"/>
</dbReference>
<dbReference type="PANTHER" id="PTHR43157:SF31">
    <property type="entry name" value="PHOSPHATIDYLINOSITOL-GLYCAN BIOSYNTHESIS CLASS F PROTEIN"/>
    <property type="match status" value="1"/>
</dbReference>
<dbReference type="PANTHER" id="PTHR43157">
    <property type="entry name" value="PHOSPHATIDYLINOSITOL-GLYCAN BIOSYNTHESIS CLASS F PROTEIN-RELATED"/>
    <property type="match status" value="1"/>
</dbReference>
<dbReference type="InterPro" id="IPR002347">
    <property type="entry name" value="SDR_fam"/>
</dbReference>
<evidence type="ECO:0000313" key="5">
    <source>
        <dbReference type="Proteomes" id="UP000293519"/>
    </source>
</evidence>
<comment type="caution">
    <text evidence="4">The sequence shown here is derived from an EMBL/GenBank/DDBJ whole genome shotgun (WGS) entry which is preliminary data.</text>
</comment>
<keyword evidence="2" id="KW-0560">Oxidoreductase</keyword>
<protein>
    <submittedName>
        <fullName evidence="4">Short-subunit dehydrogenase</fullName>
    </submittedName>
</protein>
<dbReference type="InterPro" id="IPR036291">
    <property type="entry name" value="NAD(P)-bd_dom_sf"/>
</dbReference>
<dbReference type="OrthoDB" id="3237043at2"/>
<comment type="similarity">
    <text evidence="1 3">Belongs to the short-chain dehydrogenases/reductases (SDR) family.</text>
</comment>
<dbReference type="Pfam" id="PF00106">
    <property type="entry name" value="adh_short"/>
    <property type="match status" value="1"/>
</dbReference>
<name>A0A4Q7LW05_9MICO</name>
<sequence>MSRTVVVTGASAGIGAEAARELVRRGWQLAVVGRDPDRTAHVAAEVGGSSFVADFDRLDEVHDLGHALLGRYGRIDCLVNNAGGLVPRRALTVDGFETTVQRNLLAPALLTELLLPRLTESRARVVHTSSVMNRLGGLRLDDLDFDRRPYRGGWKPYAASKLGVILYARALARRTGLESYAVHPGYIRSGFGQGSRSAAIVQTLTASMQISVEAGAAPLVHLVDTPELGVPNGTYFDGLNPWGATHRSADDARLGDELQALIEQRLGTRIASGDAA</sequence>
<dbReference type="SUPFAM" id="SSF51735">
    <property type="entry name" value="NAD(P)-binding Rossmann-fold domains"/>
    <property type="match status" value="1"/>
</dbReference>
<dbReference type="PRINTS" id="PR00080">
    <property type="entry name" value="SDRFAMILY"/>
</dbReference>
<keyword evidence="5" id="KW-1185">Reference proteome</keyword>
<gene>
    <name evidence="4" type="ORF">EV141_0414</name>
</gene>
<dbReference type="PRINTS" id="PR00081">
    <property type="entry name" value="GDHRDH"/>
</dbReference>
<reference evidence="4 5" key="1">
    <citation type="journal article" date="2015" name="Stand. Genomic Sci.">
        <title>Genomic Encyclopedia of Bacterial and Archaeal Type Strains, Phase III: the genomes of soil and plant-associated and newly described type strains.</title>
        <authorList>
            <person name="Whitman W.B."/>
            <person name="Woyke T."/>
            <person name="Klenk H.P."/>
            <person name="Zhou Y."/>
            <person name="Lilburn T.G."/>
            <person name="Beck B.J."/>
            <person name="De Vos P."/>
            <person name="Vandamme P."/>
            <person name="Eisen J.A."/>
            <person name="Garrity G."/>
            <person name="Hugenholtz P."/>
            <person name="Kyrpides N.C."/>
        </authorList>
    </citation>
    <scope>NUCLEOTIDE SEQUENCE [LARGE SCALE GENOMIC DNA]</scope>
    <source>
        <strain evidence="4 5">CV2</strain>
    </source>
</reference>
<dbReference type="RefSeq" id="WP_130484305.1">
    <property type="nucleotide sequence ID" value="NZ_SGWW01000001.1"/>
</dbReference>
<evidence type="ECO:0000256" key="1">
    <source>
        <dbReference type="ARBA" id="ARBA00006484"/>
    </source>
</evidence>
<organism evidence="4 5">
    <name type="scientific">Microcella putealis</name>
    <dbReference type="NCBI Taxonomy" id="337005"/>
    <lineage>
        <taxon>Bacteria</taxon>
        <taxon>Bacillati</taxon>
        <taxon>Actinomycetota</taxon>
        <taxon>Actinomycetes</taxon>
        <taxon>Micrococcales</taxon>
        <taxon>Microbacteriaceae</taxon>
        <taxon>Microcella</taxon>
    </lineage>
</organism>
<evidence type="ECO:0000313" key="4">
    <source>
        <dbReference type="EMBL" id="RZS59196.1"/>
    </source>
</evidence>
<dbReference type="GO" id="GO:0016491">
    <property type="term" value="F:oxidoreductase activity"/>
    <property type="evidence" value="ECO:0007669"/>
    <property type="project" value="UniProtKB-KW"/>
</dbReference>
<accession>A0A4Q7LW05</accession>
<proteinExistence type="inferred from homology"/>